<evidence type="ECO:0000256" key="2">
    <source>
        <dbReference type="ARBA" id="ARBA00022448"/>
    </source>
</evidence>
<keyword evidence="3" id="KW-1003">Cell membrane</keyword>
<dbReference type="STRING" id="410359.Pcal_1357"/>
<keyword evidence="10" id="KW-1185">Reference proteome</keyword>
<keyword evidence="5 7" id="KW-1133">Transmembrane helix</keyword>
<organism evidence="9 10">
    <name type="scientific">Pyrobaculum calidifontis (strain DSM 21063 / JCM 11548 / VA1)</name>
    <dbReference type="NCBI Taxonomy" id="410359"/>
    <lineage>
        <taxon>Archaea</taxon>
        <taxon>Thermoproteota</taxon>
        <taxon>Thermoprotei</taxon>
        <taxon>Thermoproteales</taxon>
        <taxon>Thermoproteaceae</taxon>
        <taxon>Pyrobaculum</taxon>
    </lineage>
</organism>
<feature type="transmembrane region" description="Helical" evidence="7">
    <location>
        <begin position="149"/>
        <end position="172"/>
    </location>
</feature>
<feature type="transmembrane region" description="Helical" evidence="7">
    <location>
        <begin position="76"/>
        <end position="98"/>
    </location>
</feature>
<evidence type="ECO:0000256" key="7">
    <source>
        <dbReference type="RuleBase" id="RU363032"/>
    </source>
</evidence>
<evidence type="ECO:0000259" key="8">
    <source>
        <dbReference type="PROSITE" id="PS50928"/>
    </source>
</evidence>
<feature type="transmembrane region" description="Helical" evidence="7">
    <location>
        <begin position="107"/>
        <end position="129"/>
    </location>
</feature>
<dbReference type="HOGENOM" id="CLU_016047_1_2_2"/>
<gene>
    <name evidence="9" type="ordered locus">Pcal_1357</name>
</gene>
<dbReference type="CDD" id="cd06261">
    <property type="entry name" value="TM_PBP2"/>
    <property type="match status" value="1"/>
</dbReference>
<keyword evidence="6 7" id="KW-0472">Membrane</keyword>
<dbReference type="eggNOG" id="arCOG00159">
    <property type="taxonomic scope" value="Archaea"/>
</dbReference>
<evidence type="ECO:0000313" key="10">
    <source>
        <dbReference type="Proteomes" id="UP000001431"/>
    </source>
</evidence>
<dbReference type="PANTHER" id="PTHR43744">
    <property type="entry name" value="ABC TRANSPORTER PERMEASE PROTEIN MG189-RELATED-RELATED"/>
    <property type="match status" value="1"/>
</dbReference>
<dbReference type="AlphaFoldDB" id="A3MVW2"/>
<dbReference type="OrthoDB" id="18784at2157"/>
<protein>
    <submittedName>
        <fullName evidence="9">Carbohydrate ABC transporter membrane protein 2, CUT1 family</fullName>
    </submittedName>
</protein>
<feature type="transmembrane region" description="Helical" evidence="7">
    <location>
        <begin position="12"/>
        <end position="35"/>
    </location>
</feature>
<dbReference type="RefSeq" id="WP_011850037.1">
    <property type="nucleotide sequence ID" value="NC_009073.1"/>
</dbReference>
<evidence type="ECO:0000256" key="4">
    <source>
        <dbReference type="ARBA" id="ARBA00022692"/>
    </source>
</evidence>
<dbReference type="GO" id="GO:0055085">
    <property type="term" value="P:transmembrane transport"/>
    <property type="evidence" value="ECO:0007669"/>
    <property type="project" value="InterPro"/>
</dbReference>
<proteinExistence type="inferred from homology"/>
<keyword evidence="4 7" id="KW-0812">Transmembrane</keyword>
<evidence type="ECO:0000256" key="1">
    <source>
        <dbReference type="ARBA" id="ARBA00004651"/>
    </source>
</evidence>
<evidence type="ECO:0000256" key="3">
    <source>
        <dbReference type="ARBA" id="ARBA00022475"/>
    </source>
</evidence>
<name>A3MVW2_PYRCJ</name>
<evidence type="ECO:0000313" key="9">
    <source>
        <dbReference type="EMBL" id="ABO08779.1"/>
    </source>
</evidence>
<dbReference type="KEGG" id="pcl:Pcal_1357"/>
<evidence type="ECO:0000256" key="5">
    <source>
        <dbReference type="ARBA" id="ARBA00022989"/>
    </source>
</evidence>
<dbReference type="GeneID" id="4908309"/>
<dbReference type="Pfam" id="PF00528">
    <property type="entry name" value="BPD_transp_1"/>
    <property type="match status" value="1"/>
</dbReference>
<accession>A3MVW2</accession>
<dbReference type="Gene3D" id="1.10.3720.10">
    <property type="entry name" value="MetI-like"/>
    <property type="match status" value="1"/>
</dbReference>
<dbReference type="PANTHER" id="PTHR43744:SF4">
    <property type="entry name" value="OSMOPROTECTIVE COMPOUNDS UPTAKE PERMEASE PROTEIN GGTD"/>
    <property type="match status" value="1"/>
</dbReference>
<dbReference type="EMBL" id="CP000561">
    <property type="protein sequence ID" value="ABO08779.1"/>
    <property type="molecule type" value="Genomic_DNA"/>
</dbReference>
<keyword evidence="2 7" id="KW-0813">Transport</keyword>
<feature type="domain" description="ABC transmembrane type-1" evidence="8">
    <location>
        <begin position="72"/>
        <end position="272"/>
    </location>
</feature>
<dbReference type="SUPFAM" id="SSF161098">
    <property type="entry name" value="MetI-like"/>
    <property type="match status" value="1"/>
</dbReference>
<evidence type="ECO:0000256" key="6">
    <source>
        <dbReference type="ARBA" id="ARBA00023136"/>
    </source>
</evidence>
<comment type="similarity">
    <text evidence="7">Belongs to the binding-protein-dependent transport system permease family.</text>
</comment>
<sequence>MKRLYLALLNAAVWLFAVLWTLPFVGLLMLSLLPYSEVVTKGWLRLPEPGSVTLKNYVEALFNPLYDLAAGFRNSLIVASASTAIALGAAALLAYAFVNLPFPMKTFIFTLIIFVMMAPQQISVVPLFFLYNWLDQSLGPYGVKFYDSLLGIILLHSAWGTAWATFFLRNYFALIPRSLVEAAKVDGARDWAIFRRVVLPLAKPGIVAAALLQYTWVWNDLFYALVFLSSPFNQVITQKVVFLKGEYHVDWGLLSAGSVVTMLTPLVLYVVFNKYFVRGVAGWGVKR</sequence>
<reference evidence="9" key="1">
    <citation type="submission" date="2007-02" db="EMBL/GenBank/DDBJ databases">
        <title>Complete sequence of Pyrobaculum calidifontis JCM 11548.</title>
        <authorList>
            <consortium name="US DOE Joint Genome Institute"/>
            <person name="Copeland A."/>
            <person name="Lucas S."/>
            <person name="Lapidus A."/>
            <person name="Barry K."/>
            <person name="Glavina del Rio T."/>
            <person name="Dalin E."/>
            <person name="Tice H."/>
            <person name="Pitluck S."/>
            <person name="Chain P."/>
            <person name="Malfatti S."/>
            <person name="Shin M."/>
            <person name="Vergez L."/>
            <person name="Schmutz J."/>
            <person name="Larimer F."/>
            <person name="Land M."/>
            <person name="Hauser L."/>
            <person name="Kyrpides N."/>
            <person name="Mikhailova N."/>
            <person name="Cozen A.E."/>
            <person name="Fitz-Gibbon S.T."/>
            <person name="House C.H."/>
            <person name="Saltikov C."/>
            <person name="Lowe T.M."/>
            <person name="Richardson P."/>
        </authorList>
    </citation>
    <scope>NUCLEOTIDE SEQUENCE [LARGE SCALE GENOMIC DNA]</scope>
    <source>
        <strain evidence="9">JCM 11548</strain>
    </source>
</reference>
<dbReference type="PROSITE" id="PS50928">
    <property type="entry name" value="ABC_TM1"/>
    <property type="match status" value="1"/>
</dbReference>
<dbReference type="InterPro" id="IPR000515">
    <property type="entry name" value="MetI-like"/>
</dbReference>
<dbReference type="Proteomes" id="UP000001431">
    <property type="component" value="Chromosome"/>
</dbReference>
<dbReference type="InterPro" id="IPR035906">
    <property type="entry name" value="MetI-like_sf"/>
</dbReference>
<comment type="subcellular location">
    <subcellularLocation>
        <location evidence="1 7">Cell membrane</location>
        <topology evidence="1 7">Multi-pass membrane protein</topology>
    </subcellularLocation>
</comment>
<feature type="transmembrane region" description="Helical" evidence="7">
    <location>
        <begin position="193"/>
        <end position="216"/>
    </location>
</feature>
<feature type="transmembrane region" description="Helical" evidence="7">
    <location>
        <begin position="251"/>
        <end position="272"/>
    </location>
</feature>
<dbReference type="GO" id="GO:0005886">
    <property type="term" value="C:plasma membrane"/>
    <property type="evidence" value="ECO:0007669"/>
    <property type="project" value="UniProtKB-SubCell"/>
</dbReference>